<accession>A0ABY3RX88</accession>
<keyword evidence="3" id="KW-1185">Reference proteome</keyword>
<evidence type="ECO:0000313" key="3">
    <source>
        <dbReference type="Proteomes" id="UP001199642"/>
    </source>
</evidence>
<reference evidence="2 3" key="1">
    <citation type="submission" date="2023-01" db="EMBL/GenBank/DDBJ databases">
        <title>Characterization of estradiol degrading bacteria Microbacterium sp. MZT7 and reveal degrading genes through genome analysis.</title>
        <authorList>
            <person name="Hao P."/>
            <person name="Gao Y."/>
        </authorList>
    </citation>
    <scope>NUCLEOTIDE SEQUENCE [LARGE SCALE GENOMIC DNA]</scope>
    <source>
        <strain evidence="2 3">MZT7</strain>
    </source>
</reference>
<dbReference type="Gene3D" id="1.10.260.40">
    <property type="entry name" value="lambda repressor-like DNA-binding domains"/>
    <property type="match status" value="1"/>
</dbReference>
<dbReference type="SMART" id="SM00530">
    <property type="entry name" value="HTH_XRE"/>
    <property type="match status" value="1"/>
</dbReference>
<dbReference type="SUPFAM" id="SSF47413">
    <property type="entry name" value="lambda repressor-like DNA-binding domains"/>
    <property type="match status" value="1"/>
</dbReference>
<sequence length="98" mass="10802">MTMLHTPTQASVSAPVETLTDFLILSRRLSGLSTRALGAAMGVSASAISNWENGKGEPSVTQFVAWCQETNQPLELAFEGLKQWSRLRESNPRPIHYE</sequence>
<evidence type="ECO:0000259" key="1">
    <source>
        <dbReference type="PROSITE" id="PS50943"/>
    </source>
</evidence>
<name>A0ABY3RX88_9MICO</name>
<proteinExistence type="predicted"/>
<dbReference type="InterPro" id="IPR001387">
    <property type="entry name" value="Cro/C1-type_HTH"/>
</dbReference>
<dbReference type="EMBL" id="CP082781">
    <property type="protein sequence ID" value="UGS28659.1"/>
    <property type="molecule type" value="Genomic_DNA"/>
</dbReference>
<dbReference type="CDD" id="cd00093">
    <property type="entry name" value="HTH_XRE"/>
    <property type="match status" value="1"/>
</dbReference>
<feature type="domain" description="HTH cro/C1-type" evidence="1">
    <location>
        <begin position="23"/>
        <end position="77"/>
    </location>
</feature>
<dbReference type="Proteomes" id="UP001199642">
    <property type="component" value="Chromosome"/>
</dbReference>
<protein>
    <submittedName>
        <fullName evidence="2">Helix-turn-helix domain-containing protein</fullName>
    </submittedName>
</protein>
<gene>
    <name evidence="2" type="ORF">K8F61_18650</name>
</gene>
<dbReference type="Pfam" id="PF01381">
    <property type="entry name" value="HTH_3"/>
    <property type="match status" value="1"/>
</dbReference>
<organism evidence="2 3">
    <name type="scientific">Microbacterium resistens</name>
    <dbReference type="NCBI Taxonomy" id="156977"/>
    <lineage>
        <taxon>Bacteria</taxon>
        <taxon>Bacillati</taxon>
        <taxon>Actinomycetota</taxon>
        <taxon>Actinomycetes</taxon>
        <taxon>Micrococcales</taxon>
        <taxon>Microbacteriaceae</taxon>
        <taxon>Microbacterium</taxon>
    </lineage>
</organism>
<dbReference type="PROSITE" id="PS50943">
    <property type="entry name" value="HTH_CROC1"/>
    <property type="match status" value="1"/>
</dbReference>
<evidence type="ECO:0000313" key="2">
    <source>
        <dbReference type="EMBL" id="UGS28659.1"/>
    </source>
</evidence>
<dbReference type="InterPro" id="IPR010982">
    <property type="entry name" value="Lambda_DNA-bd_dom_sf"/>
</dbReference>